<evidence type="ECO:0000259" key="1">
    <source>
        <dbReference type="Pfam" id="PF08348"/>
    </source>
</evidence>
<dbReference type="Pfam" id="PF08348">
    <property type="entry name" value="PAS_6"/>
    <property type="match status" value="1"/>
</dbReference>
<dbReference type="Proteomes" id="UP000195321">
    <property type="component" value="Unassembled WGS sequence"/>
</dbReference>
<name>A0A1Y3MNA7_9BACI</name>
<gene>
    <name evidence="3" type="ORF">BW425_11885</name>
</gene>
<dbReference type="AlphaFoldDB" id="A0A1Y3MNA7"/>
<comment type="caution">
    <text evidence="3">The sequence shown here is derived from an EMBL/GenBank/DDBJ whole genome shotgun (WGS) entry which is preliminary data.</text>
</comment>
<dbReference type="EMBL" id="MWPX01000011">
    <property type="protein sequence ID" value="OUM48643.1"/>
    <property type="molecule type" value="Genomic_DNA"/>
</dbReference>
<reference evidence="3 4" key="1">
    <citation type="submission" date="2017-02" db="EMBL/GenBank/DDBJ databases">
        <title>Bacillus pseudomycoides isolate FSL K6-0042.</title>
        <authorList>
            <person name="Kovac J."/>
        </authorList>
    </citation>
    <scope>NUCLEOTIDE SEQUENCE [LARGE SCALE GENOMIC DNA]</scope>
    <source>
        <strain evidence="3 4">FSL K6-0042</strain>
    </source>
</reference>
<keyword evidence="3" id="KW-0808">Transferase</keyword>
<dbReference type="PANTHER" id="PTHR35568">
    <property type="entry name" value="TRANSCRIPTIONAL REGULATOR DAUR"/>
    <property type="match status" value="1"/>
</dbReference>
<sequence length="226" mass="25817">MKNETLLQQYYPFVTFLSKVMGRNCEVVLHDLSRPESSVIAIENGHITGRKIGDAPTNLMLKVLQEKTYLTRDFIANYKAVNKDGKVFRSSSFFIKNDKKELVGILCVNADVAHYAKIKEMMDQFLSFSDEMVNLEAKQAEEETLAFEQLHGKVEDVLSTIIIQTMETFDVPPERLSAKEKMNVVRDLHDQGTFLLKGGVCEVAKILKTSEPTIYRYLQKIKDENN</sequence>
<feature type="domain" description="Transcriptional regulator DauR-like HTH" evidence="2">
    <location>
        <begin position="158"/>
        <end position="218"/>
    </location>
</feature>
<dbReference type="InterPro" id="IPR039446">
    <property type="entry name" value="DauR-like"/>
</dbReference>
<dbReference type="PANTHER" id="PTHR35568:SF1">
    <property type="entry name" value="TRANSCRIPTIONAL REGULATOR DAUR"/>
    <property type="match status" value="1"/>
</dbReference>
<accession>A0A1Y3MNA7</accession>
<evidence type="ECO:0000259" key="2">
    <source>
        <dbReference type="Pfam" id="PF13309"/>
    </source>
</evidence>
<organism evidence="3 4">
    <name type="scientific">Bacillus pseudomycoides</name>
    <dbReference type="NCBI Taxonomy" id="64104"/>
    <lineage>
        <taxon>Bacteria</taxon>
        <taxon>Bacillati</taxon>
        <taxon>Bacillota</taxon>
        <taxon>Bacilli</taxon>
        <taxon>Bacillales</taxon>
        <taxon>Bacillaceae</taxon>
        <taxon>Bacillus</taxon>
        <taxon>Bacillus cereus group</taxon>
    </lineage>
</organism>
<keyword evidence="3" id="KW-0418">Kinase</keyword>
<dbReference type="GO" id="GO:0016301">
    <property type="term" value="F:kinase activity"/>
    <property type="evidence" value="ECO:0007669"/>
    <property type="project" value="UniProtKB-KW"/>
</dbReference>
<evidence type="ECO:0000313" key="4">
    <source>
        <dbReference type="Proteomes" id="UP000195321"/>
    </source>
</evidence>
<dbReference type="InterPro" id="IPR039445">
    <property type="entry name" value="DauR-like_HTH"/>
</dbReference>
<evidence type="ECO:0000313" key="3">
    <source>
        <dbReference type="EMBL" id="OUM48643.1"/>
    </source>
</evidence>
<feature type="domain" description="YheO-like" evidence="1">
    <location>
        <begin position="7"/>
        <end position="120"/>
    </location>
</feature>
<dbReference type="Pfam" id="PF13309">
    <property type="entry name" value="HTH_22"/>
    <property type="match status" value="1"/>
</dbReference>
<proteinExistence type="predicted"/>
<protein>
    <submittedName>
        <fullName evidence="3">Histidine kinase</fullName>
    </submittedName>
</protein>
<dbReference type="InterPro" id="IPR013559">
    <property type="entry name" value="YheO"/>
</dbReference>
<dbReference type="RefSeq" id="WP_016114135.1">
    <property type="nucleotide sequence ID" value="NZ_CP189809.1"/>
</dbReference>